<sequence>LVKDRTVDIEYVATEDQLADVLTKPLPRPAFADLIARLRIKDVKGKGSPGWHTDPDVLGPLVGTDRAKLRELQEASTRVWNSVQQARRDEQDRYERYFNAGRQAVAFIGDRVDLNREQLDAAKPRGPLPKWIGPFIISAKGPHWNRCGLKLV</sequence>
<dbReference type="EMBL" id="JADGJQ010000014">
    <property type="protein sequence ID" value="KAJ3180920.1"/>
    <property type="molecule type" value="Genomic_DNA"/>
</dbReference>
<accession>A0AAD5XNT8</accession>
<comment type="caution">
    <text evidence="1">The sequence shown here is derived from an EMBL/GenBank/DDBJ whole genome shotgun (WGS) entry which is preliminary data.</text>
</comment>
<protein>
    <submittedName>
        <fullName evidence="1">Uncharacterized protein</fullName>
    </submittedName>
</protein>
<evidence type="ECO:0000313" key="1">
    <source>
        <dbReference type="EMBL" id="KAJ3180920.1"/>
    </source>
</evidence>
<proteinExistence type="predicted"/>
<dbReference type="Proteomes" id="UP001212152">
    <property type="component" value="Unassembled WGS sequence"/>
</dbReference>
<feature type="non-terminal residue" evidence="1">
    <location>
        <position position="152"/>
    </location>
</feature>
<name>A0AAD5XNT8_9FUNG</name>
<dbReference type="AlphaFoldDB" id="A0AAD5XNT8"/>
<keyword evidence="2" id="KW-1185">Reference proteome</keyword>
<evidence type="ECO:0000313" key="2">
    <source>
        <dbReference type="Proteomes" id="UP001212152"/>
    </source>
</evidence>
<gene>
    <name evidence="1" type="ORF">HDU87_001566</name>
</gene>
<organism evidence="1 2">
    <name type="scientific">Geranomyces variabilis</name>
    <dbReference type="NCBI Taxonomy" id="109894"/>
    <lineage>
        <taxon>Eukaryota</taxon>
        <taxon>Fungi</taxon>
        <taxon>Fungi incertae sedis</taxon>
        <taxon>Chytridiomycota</taxon>
        <taxon>Chytridiomycota incertae sedis</taxon>
        <taxon>Chytridiomycetes</taxon>
        <taxon>Spizellomycetales</taxon>
        <taxon>Powellomycetaceae</taxon>
        <taxon>Geranomyces</taxon>
    </lineage>
</organism>
<reference evidence="1" key="1">
    <citation type="submission" date="2020-05" db="EMBL/GenBank/DDBJ databases">
        <title>Phylogenomic resolution of chytrid fungi.</title>
        <authorList>
            <person name="Stajich J.E."/>
            <person name="Amses K."/>
            <person name="Simmons R."/>
            <person name="Seto K."/>
            <person name="Myers J."/>
            <person name="Bonds A."/>
            <person name="Quandt C.A."/>
            <person name="Barry K."/>
            <person name="Liu P."/>
            <person name="Grigoriev I."/>
            <person name="Longcore J.E."/>
            <person name="James T.Y."/>
        </authorList>
    </citation>
    <scope>NUCLEOTIDE SEQUENCE</scope>
    <source>
        <strain evidence="1">JEL0379</strain>
    </source>
</reference>